<evidence type="ECO:0000313" key="14">
    <source>
        <dbReference type="EMBL" id="KAG7460917.1"/>
    </source>
</evidence>
<proteinExistence type="predicted"/>
<feature type="compositionally biased region" description="Acidic residues" evidence="13">
    <location>
        <begin position="295"/>
        <end position="305"/>
    </location>
</feature>
<comment type="function">
    <text evidence="7">Required for RNA polymerase III-mediated transcription. Component of TFIIIC that initiates transcription complex assembly on tRNA and is required for transcription of 5S rRNA and other stable nuclear and cytoplasmic RNAs. May play a direct role in stabilizing interactions of TFIIIC2 with TFIIIC1.</text>
</comment>
<evidence type="ECO:0000256" key="13">
    <source>
        <dbReference type="SAM" id="MobiDB-lite"/>
    </source>
</evidence>
<feature type="region of interest" description="Disordered" evidence="13">
    <location>
        <begin position="90"/>
        <end position="330"/>
    </location>
</feature>
<comment type="subunit">
    <text evidence="8">Part of the TFIIIC subcomplex TFIIIC2, consisting of six subunits, GTF3C1, GTF3C2, GTF3C3, GTF3C4, GTF3C5 and GTF3C6.</text>
</comment>
<reference evidence="14" key="1">
    <citation type="submission" date="2021-01" db="EMBL/GenBank/DDBJ databases">
        <authorList>
            <person name="Zahm M."/>
            <person name="Roques C."/>
            <person name="Cabau C."/>
            <person name="Klopp C."/>
            <person name="Donnadieu C."/>
            <person name="Jouanno E."/>
            <person name="Lampietro C."/>
            <person name="Louis A."/>
            <person name="Herpin A."/>
            <person name="Echchiki A."/>
            <person name="Berthelot C."/>
            <person name="Parey E."/>
            <person name="Roest-Crollius H."/>
            <person name="Braasch I."/>
            <person name="Postlethwait J."/>
            <person name="Bobe J."/>
            <person name="Montfort J."/>
            <person name="Bouchez O."/>
            <person name="Begum T."/>
            <person name="Mejri S."/>
            <person name="Adams A."/>
            <person name="Chen W.-J."/>
            <person name="Guiguen Y."/>
        </authorList>
    </citation>
    <scope>NUCLEOTIDE SEQUENCE</scope>
    <source>
        <strain evidence="14">YG-15Mar2019-1</strain>
        <tissue evidence="14">Brain</tissue>
    </source>
</reference>
<feature type="compositionally biased region" description="Basic residues" evidence="13">
    <location>
        <begin position="145"/>
        <end position="161"/>
    </location>
</feature>
<dbReference type="GO" id="GO:0000127">
    <property type="term" value="C:transcription factor TFIIIC complex"/>
    <property type="evidence" value="ECO:0007669"/>
    <property type="project" value="TreeGrafter"/>
</dbReference>
<evidence type="ECO:0000256" key="4">
    <source>
        <dbReference type="ARBA" id="ARBA00022737"/>
    </source>
</evidence>
<feature type="compositionally biased region" description="Basic and acidic residues" evidence="13">
    <location>
        <begin position="257"/>
        <end position="273"/>
    </location>
</feature>
<feature type="compositionally biased region" description="Polar residues" evidence="13">
    <location>
        <begin position="209"/>
        <end position="223"/>
    </location>
</feature>
<dbReference type="SMART" id="SM00320">
    <property type="entry name" value="WD40"/>
    <property type="match status" value="4"/>
</dbReference>
<dbReference type="InterPro" id="IPR001680">
    <property type="entry name" value="WD40_rpt"/>
</dbReference>
<dbReference type="AlphaFoldDB" id="A0A9D3PMS3"/>
<evidence type="ECO:0000256" key="8">
    <source>
        <dbReference type="ARBA" id="ARBA00063334"/>
    </source>
</evidence>
<dbReference type="InterPro" id="IPR036322">
    <property type="entry name" value="WD40_repeat_dom_sf"/>
</dbReference>
<keyword evidence="4" id="KW-0677">Repeat</keyword>
<feature type="compositionally biased region" description="Polar residues" evidence="13">
    <location>
        <begin position="107"/>
        <end position="130"/>
    </location>
</feature>
<evidence type="ECO:0000256" key="11">
    <source>
        <dbReference type="ARBA" id="ARBA00080928"/>
    </source>
</evidence>
<feature type="repeat" description="WD" evidence="12">
    <location>
        <begin position="678"/>
        <end position="713"/>
    </location>
</feature>
<accession>A0A9D3PMS3</accession>
<dbReference type="PANTHER" id="PTHR15052">
    <property type="entry name" value="RNA POLYMERASE III TRANSCRIPTION INITIATION FACTOR COMPLEX SUBUNIT"/>
    <property type="match status" value="1"/>
</dbReference>
<keyword evidence="2" id="KW-0597">Phosphoprotein</keyword>
<keyword evidence="15" id="KW-1185">Reference proteome</keyword>
<feature type="compositionally biased region" description="Basic and acidic residues" evidence="13">
    <location>
        <begin position="335"/>
        <end position="344"/>
    </location>
</feature>
<dbReference type="EMBL" id="JAFDVH010000018">
    <property type="protein sequence ID" value="KAG7460917.1"/>
    <property type="molecule type" value="Genomic_DNA"/>
</dbReference>
<dbReference type="PROSITE" id="PS00678">
    <property type="entry name" value="WD_REPEATS_1"/>
    <property type="match status" value="1"/>
</dbReference>
<keyword evidence="5" id="KW-0804">Transcription</keyword>
<dbReference type="PROSITE" id="PS50082">
    <property type="entry name" value="WD_REPEATS_2"/>
    <property type="match status" value="1"/>
</dbReference>
<feature type="compositionally biased region" description="Basic and acidic residues" evidence="13">
    <location>
        <begin position="34"/>
        <end position="59"/>
    </location>
</feature>
<evidence type="ECO:0000256" key="5">
    <source>
        <dbReference type="ARBA" id="ARBA00023163"/>
    </source>
</evidence>
<dbReference type="FunFam" id="2.130.10.10:FF:000311">
    <property type="entry name" value="general transcription factor 3C polypeptide 2"/>
    <property type="match status" value="1"/>
</dbReference>
<dbReference type="InterPro" id="IPR019775">
    <property type="entry name" value="WD40_repeat_CS"/>
</dbReference>
<gene>
    <name evidence="14" type="ORF">MATL_G00204040</name>
</gene>
<keyword evidence="3 12" id="KW-0853">WD repeat</keyword>
<feature type="compositionally biased region" description="Low complexity" evidence="13">
    <location>
        <begin position="134"/>
        <end position="143"/>
    </location>
</feature>
<dbReference type="PROSITE" id="PS50294">
    <property type="entry name" value="WD_REPEATS_REGION"/>
    <property type="match status" value="1"/>
</dbReference>
<feature type="compositionally biased region" description="Acidic residues" evidence="13">
    <location>
        <begin position="313"/>
        <end position="327"/>
    </location>
</feature>
<evidence type="ECO:0000256" key="3">
    <source>
        <dbReference type="ARBA" id="ARBA00022574"/>
    </source>
</evidence>
<feature type="compositionally biased region" description="Basic residues" evidence="13">
    <location>
        <begin position="282"/>
        <end position="291"/>
    </location>
</feature>
<evidence type="ECO:0000256" key="9">
    <source>
        <dbReference type="ARBA" id="ARBA00069550"/>
    </source>
</evidence>
<dbReference type="InterPro" id="IPR015943">
    <property type="entry name" value="WD40/YVTN_repeat-like_dom_sf"/>
</dbReference>
<dbReference type="PANTHER" id="PTHR15052:SF2">
    <property type="entry name" value="GENERAL TRANSCRIPTION FACTOR 3C POLYPEPTIDE 2"/>
    <property type="match status" value="1"/>
</dbReference>
<evidence type="ECO:0000256" key="6">
    <source>
        <dbReference type="ARBA" id="ARBA00023242"/>
    </source>
</evidence>
<dbReference type="Proteomes" id="UP001046870">
    <property type="component" value="Chromosome 18"/>
</dbReference>
<dbReference type="SUPFAM" id="SSF50978">
    <property type="entry name" value="WD40 repeat-like"/>
    <property type="match status" value="1"/>
</dbReference>
<feature type="region of interest" description="Disordered" evidence="13">
    <location>
        <begin position="335"/>
        <end position="354"/>
    </location>
</feature>
<feature type="region of interest" description="Disordered" evidence="13">
    <location>
        <begin position="14"/>
        <end position="59"/>
    </location>
</feature>
<dbReference type="InterPro" id="IPR052416">
    <property type="entry name" value="GTF3C_component"/>
</dbReference>
<protein>
    <recommendedName>
        <fullName evidence="9">General transcription factor 3C polypeptide 2</fullName>
    </recommendedName>
    <alternativeName>
        <fullName evidence="10">TF3C-beta</fullName>
    </alternativeName>
    <alternativeName>
        <fullName evidence="11">Transcription factor IIIC subunit beta</fullName>
    </alternativeName>
</protein>
<evidence type="ECO:0000256" key="10">
    <source>
        <dbReference type="ARBA" id="ARBA00077594"/>
    </source>
</evidence>
<evidence type="ECO:0000256" key="7">
    <source>
        <dbReference type="ARBA" id="ARBA00053668"/>
    </source>
</evidence>
<dbReference type="GO" id="GO:0006383">
    <property type="term" value="P:transcription by RNA polymerase III"/>
    <property type="evidence" value="ECO:0007669"/>
    <property type="project" value="TreeGrafter"/>
</dbReference>
<evidence type="ECO:0000256" key="2">
    <source>
        <dbReference type="ARBA" id="ARBA00022553"/>
    </source>
</evidence>
<organism evidence="14 15">
    <name type="scientific">Megalops atlanticus</name>
    <name type="common">Tarpon</name>
    <name type="synonym">Clupea gigantea</name>
    <dbReference type="NCBI Taxonomy" id="7932"/>
    <lineage>
        <taxon>Eukaryota</taxon>
        <taxon>Metazoa</taxon>
        <taxon>Chordata</taxon>
        <taxon>Craniata</taxon>
        <taxon>Vertebrata</taxon>
        <taxon>Euteleostomi</taxon>
        <taxon>Actinopterygii</taxon>
        <taxon>Neopterygii</taxon>
        <taxon>Teleostei</taxon>
        <taxon>Elopiformes</taxon>
        <taxon>Megalopidae</taxon>
        <taxon>Megalops</taxon>
    </lineage>
</organism>
<comment type="caution">
    <text evidence="14">The sequence shown here is derived from an EMBL/GenBank/DDBJ whole genome shotgun (WGS) entry which is preliminary data.</text>
</comment>
<dbReference type="GO" id="GO:0005634">
    <property type="term" value="C:nucleus"/>
    <property type="evidence" value="ECO:0007669"/>
    <property type="project" value="UniProtKB-SubCell"/>
</dbReference>
<comment type="subcellular location">
    <subcellularLocation>
        <location evidence="1">Nucleus</location>
    </subcellularLocation>
</comment>
<sequence>MAATVQAKTCRRNKVLGVTQEGSEGKQGELSGVKQREGTQDMHEDASKPRKLREGHAGSEKAISLVAKAAVETSLADSIQGCAVMDSMTSVENGTDLDNGPDVDSARGSSAVQQNHDESSCQQMDSTQPLSDEPSNAASSSSPVRQRRKVGRPRKNPRPKKVLTPPKSTAPSLTPSAETNKEQTPAPQKRRKRRTKAEMLAAAAAAECQLTSTPLSKPQNQLGNAEEQEMTPSGRPKRRAAKAAMEYLHSLVEDMEDKPLSSDKKKGKLDLDHSSSPPQKQARGRGKKRKARDLDSDEASGDEDFVPDHKDDESEEEHTQDDDDDDSVSSLDRELKMLRGDSRGKSTPTSAKRKYKGMAANGLVNNIMGPIWCCTTTTKEFREEHHASWVFPEWIPSAKDWQFLSASEAEKYLPKQEQSPAFRISREGLKEETTLCKIQRFDSLPVHPERWDTGFFVGGPVWSMDWCPCPGGATSSQLAAVYCHRGMDDQHVMTGTSTEPALLQIWDLGELQYDTCPTAPARLAYAVAMDDGCIWDMKWCPSGAWELPTTSRKVPQMSRLGILAAALSSGNITVYSLPHQDALMAVRKSRTKGEVGQAPLICQVQPVTVLKVGSIQASEPGQAGQCFTLDWMPIKPHNVLAAGFYDGTVNLWNLNTKSLLLRVRSPGGSVTLYPYHCFTAHDHAIRTLAWCKASSHLMVTASDDRKLKFWDLRKTFEPISMQKRYISTEVCWPLYWSGVCVAQECCYTPYGQHGIHYIDAGYFGYKPYFMAPRKGTIWSTSFSDWLNTSVTADITGDVIMVLLPDMSVNPSSIKRTLDRRFPVYRTDMVQFGSDPERDAPGAECNGQARESQVYSEAVKKYYLHFHDMDMRTFKNAAQRAPVKHMQATETKGIMSLDKMPLESLHKVRINPNLGTQSWMLSAGQSGLVRVHCLRAMNSPFIDKMVRESEAQFSAMFQPEGAASNQNATMAVQHSTEGTVEVV</sequence>
<dbReference type="Gene3D" id="2.130.10.10">
    <property type="entry name" value="YVTN repeat-like/Quinoprotein amine dehydrogenase"/>
    <property type="match status" value="1"/>
</dbReference>
<evidence type="ECO:0000313" key="15">
    <source>
        <dbReference type="Proteomes" id="UP001046870"/>
    </source>
</evidence>
<dbReference type="OrthoDB" id="4703at2759"/>
<feature type="compositionally biased region" description="Polar residues" evidence="13">
    <location>
        <begin position="166"/>
        <end position="186"/>
    </location>
</feature>
<evidence type="ECO:0000256" key="1">
    <source>
        <dbReference type="ARBA" id="ARBA00004123"/>
    </source>
</evidence>
<keyword evidence="6" id="KW-0539">Nucleus</keyword>
<evidence type="ECO:0000256" key="12">
    <source>
        <dbReference type="PROSITE-ProRule" id="PRU00221"/>
    </source>
</evidence>
<name>A0A9D3PMS3_MEGAT</name>
<dbReference type="Pfam" id="PF00400">
    <property type="entry name" value="WD40"/>
    <property type="match status" value="1"/>
</dbReference>